<feature type="transmembrane region" description="Helical" evidence="2">
    <location>
        <begin position="42"/>
        <end position="61"/>
    </location>
</feature>
<organism evidence="4">
    <name type="scientific">Intestinibacter bartlettii</name>
    <dbReference type="NCBI Taxonomy" id="261299"/>
    <lineage>
        <taxon>Bacteria</taxon>
        <taxon>Bacillati</taxon>
        <taxon>Bacillota</taxon>
        <taxon>Clostridia</taxon>
        <taxon>Peptostreptococcales</taxon>
        <taxon>Peptostreptococcaceae</taxon>
        <taxon>Intestinibacter</taxon>
    </lineage>
</organism>
<dbReference type="AlphaFoldDB" id="A0A6N3AFS7"/>
<feature type="transmembrane region" description="Helical" evidence="2">
    <location>
        <begin position="67"/>
        <end position="83"/>
    </location>
</feature>
<name>A0A6N3AFS7_9FIRM</name>
<dbReference type="EMBL" id="CACRUE010000022">
    <property type="protein sequence ID" value="VYT89188.1"/>
    <property type="molecule type" value="Genomic_DNA"/>
</dbReference>
<keyword evidence="2" id="KW-1133">Transmembrane helix</keyword>
<accession>A0A6N3AFS7</accession>
<dbReference type="RefSeq" id="WP_007287932.1">
    <property type="nucleotide sequence ID" value="NZ_BAABXU010000001.1"/>
</dbReference>
<dbReference type="Proteomes" id="UP001299409">
    <property type="component" value="Unassembled WGS sequence"/>
</dbReference>
<feature type="transmembrane region" description="Helical" evidence="2">
    <location>
        <begin position="120"/>
        <end position="149"/>
    </location>
</feature>
<evidence type="ECO:0000256" key="1">
    <source>
        <dbReference type="SAM" id="Coils"/>
    </source>
</evidence>
<sequence>MINGIMKLFYTEVVKSKISKLPNEQYEINSKFKKVQEISAKIDTILLYTLKILVAVAILLFSYKINIYFGIGMCLVEISYLFYKKSLKTKVEFEIENIKNNIQENQEQLLKEKGKKDISCLISILLLGLITHFNIVIIISFCLVFGMTIKDIYLNYKNKE</sequence>
<proteinExistence type="predicted"/>
<dbReference type="EMBL" id="JAJBMB010000018">
    <property type="protein sequence ID" value="MCB5447244.1"/>
    <property type="molecule type" value="Genomic_DNA"/>
</dbReference>
<evidence type="ECO:0000313" key="5">
    <source>
        <dbReference type="Proteomes" id="UP001299409"/>
    </source>
</evidence>
<keyword evidence="1" id="KW-0175">Coiled coil</keyword>
<keyword evidence="2" id="KW-0472">Membrane</keyword>
<evidence type="ECO:0000313" key="3">
    <source>
        <dbReference type="EMBL" id="MCB5447244.1"/>
    </source>
</evidence>
<feature type="coiled-coil region" evidence="1">
    <location>
        <begin position="88"/>
        <end position="115"/>
    </location>
</feature>
<protein>
    <submittedName>
        <fullName evidence="4">Uncharacterized protein</fullName>
    </submittedName>
</protein>
<gene>
    <name evidence="4" type="ORF">IBLFYP30_01249</name>
    <name evidence="3" type="ORF">LIP50_13645</name>
</gene>
<keyword evidence="2" id="KW-0812">Transmembrane</keyword>
<evidence type="ECO:0000313" key="4">
    <source>
        <dbReference type="EMBL" id="VYT89188.1"/>
    </source>
</evidence>
<keyword evidence="5" id="KW-1185">Reference proteome</keyword>
<evidence type="ECO:0000256" key="2">
    <source>
        <dbReference type="SAM" id="Phobius"/>
    </source>
</evidence>
<reference evidence="3 5" key="2">
    <citation type="submission" date="2021-10" db="EMBL/GenBank/DDBJ databases">
        <title>Collection of gut derived symbiotic bacterial strains cultured from healthy donors.</title>
        <authorList>
            <person name="Lin H."/>
            <person name="Littmann E."/>
            <person name="Claire K."/>
            <person name="Pamer E."/>
        </authorList>
    </citation>
    <scope>NUCLEOTIDE SEQUENCE [LARGE SCALE GENOMIC DNA]</scope>
    <source>
        <strain evidence="3 5">MSK.17.68</strain>
    </source>
</reference>
<reference evidence="4" key="1">
    <citation type="submission" date="2019-11" db="EMBL/GenBank/DDBJ databases">
        <authorList>
            <person name="Feng L."/>
        </authorList>
    </citation>
    <scope>NUCLEOTIDE SEQUENCE</scope>
    <source>
        <strain evidence="4">IbartlettiiLFYP30</strain>
    </source>
</reference>
<dbReference type="GeneID" id="89565665"/>